<dbReference type="InterPro" id="IPR058581">
    <property type="entry name" value="TM_HPP"/>
</dbReference>
<feature type="transmembrane region" description="Helical" evidence="1">
    <location>
        <begin position="75"/>
        <end position="96"/>
    </location>
</feature>
<keyword evidence="1" id="KW-0812">Transmembrane</keyword>
<reference evidence="4" key="1">
    <citation type="journal article" date="2015" name="J. Biotechnol.">
        <title>The structure of the Cyberlindnera jadinii genome and its relation to Candida utilis analyzed by the occurrence of single nucleotide polymorphisms.</title>
        <authorList>
            <person name="Rupp O."/>
            <person name="Brinkrolf K."/>
            <person name="Buerth C."/>
            <person name="Kunigo M."/>
            <person name="Schneider J."/>
            <person name="Jaenicke S."/>
            <person name="Goesmann A."/>
            <person name="Puehler A."/>
            <person name="Jaeger K.-E."/>
            <person name="Ernst J.F."/>
        </authorList>
    </citation>
    <scope>NUCLEOTIDE SEQUENCE [LARGE SCALE GENOMIC DNA]</scope>
    <source>
        <strain evidence="4">ATCC 18201 / CBS 1600 / BCRC 20928 / JCM 3617 / NBRC 0987 / NRRL Y-1542</strain>
    </source>
</reference>
<sequence>MRPLHLDAYTDNYVPPSVLPKLPRFISKWLGGAPAMKDVPEALHYVDILIGSFVSLLTIEGVFRHSTVFQEHHAPHIIASYGATAILAFNVHVAPLAQPRNIFVGNFISALIGVCIMKLFSLSETGRDHYWVGGPLAVGVASVAMSALNCVHPPSGASALLPFIDDQIRAMSWWYLPAHLVSSLLIIGVACVTNNILRSYPVYWWTAHHFRDEKPHKAGTKSSDLEIGDNKAGDLSIVERDLVIPQGTVLTTAQMQFLESIKDMIID</sequence>
<name>A0A0H5C0C5_CYBJN</name>
<feature type="domain" description="HPP transmembrane region" evidence="2">
    <location>
        <begin position="48"/>
        <end position="201"/>
    </location>
</feature>
<keyword evidence="1" id="KW-1133">Transmembrane helix</keyword>
<feature type="transmembrane region" description="Helical" evidence="1">
    <location>
        <begin position="174"/>
        <end position="197"/>
    </location>
</feature>
<organism evidence="3 4">
    <name type="scientific">Cyberlindnera jadinii (strain ATCC 18201 / CBS 1600 / BCRC 20928 / JCM 3617 / NBRC 0987 / NRRL Y-1542)</name>
    <name type="common">Torula yeast</name>
    <name type="synonym">Candida utilis</name>
    <dbReference type="NCBI Taxonomy" id="983966"/>
    <lineage>
        <taxon>Eukaryota</taxon>
        <taxon>Fungi</taxon>
        <taxon>Dikarya</taxon>
        <taxon>Ascomycota</taxon>
        <taxon>Saccharomycotina</taxon>
        <taxon>Saccharomycetes</taxon>
        <taxon>Phaffomycetales</taxon>
        <taxon>Phaffomycetaceae</taxon>
        <taxon>Cyberlindnera</taxon>
    </lineage>
</organism>
<protein>
    <recommendedName>
        <fullName evidence="2">HPP transmembrane region domain-containing protein</fullName>
    </recommendedName>
</protein>
<dbReference type="InterPro" id="IPR007065">
    <property type="entry name" value="HPP"/>
</dbReference>
<evidence type="ECO:0000313" key="3">
    <source>
        <dbReference type="EMBL" id="CEP20902.1"/>
    </source>
</evidence>
<dbReference type="Proteomes" id="UP000038830">
    <property type="component" value="Unassembled WGS sequence"/>
</dbReference>
<dbReference type="PANTHER" id="PTHR33741:SF5">
    <property type="entry name" value="TRANSMEMBRANE PROTEIN DDB_G0269096-RELATED"/>
    <property type="match status" value="1"/>
</dbReference>
<feature type="transmembrane region" description="Helical" evidence="1">
    <location>
        <begin position="132"/>
        <end position="154"/>
    </location>
</feature>
<dbReference type="PANTHER" id="PTHR33741">
    <property type="entry name" value="TRANSMEMBRANE PROTEIN DDB_G0269096-RELATED"/>
    <property type="match status" value="1"/>
</dbReference>
<gene>
    <name evidence="3" type="ORF">BN1211_0885</name>
</gene>
<keyword evidence="1" id="KW-0472">Membrane</keyword>
<accession>A0A0H5C0C5</accession>
<evidence type="ECO:0000313" key="4">
    <source>
        <dbReference type="Proteomes" id="UP000038830"/>
    </source>
</evidence>
<proteinExistence type="predicted"/>
<feature type="transmembrane region" description="Helical" evidence="1">
    <location>
        <begin position="42"/>
        <end position="63"/>
    </location>
</feature>
<evidence type="ECO:0000259" key="2">
    <source>
        <dbReference type="Pfam" id="PF04982"/>
    </source>
</evidence>
<dbReference type="EMBL" id="CDQK01000001">
    <property type="protein sequence ID" value="CEP20902.1"/>
    <property type="molecule type" value="Genomic_DNA"/>
</dbReference>
<dbReference type="Pfam" id="PF04982">
    <property type="entry name" value="TM_HPP"/>
    <property type="match status" value="1"/>
</dbReference>
<feature type="transmembrane region" description="Helical" evidence="1">
    <location>
        <begin position="102"/>
        <end position="120"/>
    </location>
</feature>
<dbReference type="AlphaFoldDB" id="A0A0H5C0C5"/>
<evidence type="ECO:0000256" key="1">
    <source>
        <dbReference type="SAM" id="Phobius"/>
    </source>
</evidence>